<dbReference type="EMBL" id="LAZR01001746">
    <property type="protein sequence ID" value="KKN39738.1"/>
    <property type="molecule type" value="Genomic_DNA"/>
</dbReference>
<protein>
    <submittedName>
        <fullName evidence="1">Uncharacterized protein</fullName>
    </submittedName>
</protein>
<comment type="caution">
    <text evidence="1">The sequence shown here is derived from an EMBL/GenBank/DDBJ whole genome shotgun (WGS) entry which is preliminary data.</text>
</comment>
<organism evidence="1">
    <name type="scientific">marine sediment metagenome</name>
    <dbReference type="NCBI Taxonomy" id="412755"/>
    <lineage>
        <taxon>unclassified sequences</taxon>
        <taxon>metagenomes</taxon>
        <taxon>ecological metagenomes</taxon>
    </lineage>
</organism>
<gene>
    <name evidence="1" type="ORF">LCGC14_0740520</name>
</gene>
<reference evidence="1" key="1">
    <citation type="journal article" date="2015" name="Nature">
        <title>Complex archaea that bridge the gap between prokaryotes and eukaryotes.</title>
        <authorList>
            <person name="Spang A."/>
            <person name="Saw J.H."/>
            <person name="Jorgensen S.L."/>
            <person name="Zaremba-Niedzwiedzka K."/>
            <person name="Martijn J."/>
            <person name="Lind A.E."/>
            <person name="van Eijk R."/>
            <person name="Schleper C."/>
            <person name="Guy L."/>
            <person name="Ettema T.J."/>
        </authorList>
    </citation>
    <scope>NUCLEOTIDE SEQUENCE</scope>
</reference>
<proteinExistence type="predicted"/>
<evidence type="ECO:0000313" key="1">
    <source>
        <dbReference type="EMBL" id="KKN39738.1"/>
    </source>
</evidence>
<dbReference type="AlphaFoldDB" id="A0A0F9TE23"/>
<name>A0A0F9TE23_9ZZZZ</name>
<sequence length="111" mass="12161">MNFIREQEKIAEEVSDWAVDLIEAAVIAIMPDGIPFGMSEASEPERIAQYMKFRGDPAAWKGWIADRAILVVQQLAASGVSEEAIAGINPVVIAEHHAMAYSIEMEEMISG</sequence>
<accession>A0A0F9TE23</accession>